<evidence type="ECO:0000313" key="2">
    <source>
        <dbReference type="Proteomes" id="UP000001734"/>
    </source>
</evidence>
<dbReference type="BioCyc" id="KPNE507522:GI0B-5623-MONOMER"/>
<name>B5RK13_KLEV3</name>
<dbReference type="KEGG" id="kpe:KPK_A0089"/>
<proteinExistence type="predicted"/>
<sequence>MLLRKNGDINEVGDFMNCKILSFSLLFGLPLMASGTSLIVCEPQDKNGNTDSGIWPVPYLLNNKICFDMRIDSGNTCAGNGRTANWFSRGVIVTVDNESKGRNDTFFRVIKPVISDKEIKYIVEASRDGSSWFQISHVSIDRLSGNAIDWLIKEHGGTSYQCHL</sequence>
<accession>B5RK13</accession>
<keyword evidence="1" id="KW-0614">Plasmid</keyword>
<dbReference type="HOGENOM" id="CLU_1710417_0_0_6"/>
<reference evidence="1 2" key="1">
    <citation type="journal article" date="2008" name="PLoS Genet.">
        <title>Complete genome sequence of the N2-fixing broad host range endophyte Klebsiella pneumoniae 342 and virulence predictions verified in mice.</title>
        <authorList>
            <person name="Fouts D.E."/>
            <person name="Tyler H.L."/>
            <person name="DeBoy R.T."/>
            <person name="Daugherty S."/>
            <person name="Ren Q."/>
            <person name="Badger J.H."/>
            <person name="Durkin A.S."/>
            <person name="Huot H."/>
            <person name="Shrivastava S."/>
            <person name="Kothari S."/>
            <person name="Dodson R.J."/>
            <person name="Mohamoud Y."/>
            <person name="Khouri H."/>
            <person name="Roesch L.F."/>
            <person name="Krogfelt K.A."/>
            <person name="Struve C."/>
            <person name="Triplett E.W."/>
            <person name="Methe B.A."/>
        </authorList>
    </citation>
    <scope>NUCLEOTIDE SEQUENCE [LARGE SCALE GENOMIC DNA]</scope>
    <source>
        <strain evidence="1 2">342</strain>
        <plasmid evidence="2">Plasmid pKP187</plasmid>
    </source>
</reference>
<dbReference type="Proteomes" id="UP000001734">
    <property type="component" value="Plasmid pKP187"/>
</dbReference>
<geneLocation type="plasmid" evidence="1 2">
    <name>pKP187</name>
</geneLocation>
<protein>
    <submittedName>
        <fullName evidence="1">Uncharacterized protein</fullName>
    </submittedName>
</protein>
<organism evidence="1 2">
    <name type="scientific">Klebsiella variicola (strain 342)</name>
    <name type="common">Klebsiella pneumoniae</name>
    <dbReference type="NCBI Taxonomy" id="507522"/>
    <lineage>
        <taxon>Bacteria</taxon>
        <taxon>Pseudomonadati</taxon>
        <taxon>Pseudomonadota</taxon>
        <taxon>Gammaproteobacteria</taxon>
        <taxon>Enterobacterales</taxon>
        <taxon>Enterobacteriaceae</taxon>
        <taxon>Klebsiella/Raoultella group</taxon>
        <taxon>Klebsiella</taxon>
        <taxon>Klebsiella pneumoniae complex</taxon>
    </lineage>
</organism>
<dbReference type="AlphaFoldDB" id="B5RK13"/>
<gene>
    <name evidence="1" type="ordered locus">KPK_A0089</name>
</gene>
<evidence type="ECO:0000313" key="1">
    <source>
        <dbReference type="EMBL" id="ACI12010.1"/>
    </source>
</evidence>
<dbReference type="EMBL" id="CP000965">
    <property type="protein sequence ID" value="ACI12010.1"/>
    <property type="molecule type" value="Genomic_DNA"/>
</dbReference>